<name>A0ABV6J7A5_9BACL</name>
<sequence length="282" mass="31783">MIFDCHTHIAEPEHISGPFLADAQKAWGNSFSMKCTLKDHREALRKVKNCSGAIVLAMDAPSTGFNVPNEYVAEYVKENPTGLFGFASVDPNRDEPHRLLESAVKELGLKGLKLAPFYQDFHPLDRKCYPLYAKAQELNLPIMWHQGTSFVQKGPLEKSRPVYLDPVSRSFPELKMVIAHLGHPWMGETISVVRKNPNVYTDISALGSRPWQMYNGLIEAIEYGIEDKLLFGTDFPFFNIEQTIEALRGLNKLVDGTNLPRIPDAVIDKILYKNTPELLGLQ</sequence>
<evidence type="ECO:0000259" key="2">
    <source>
        <dbReference type="Pfam" id="PF04909"/>
    </source>
</evidence>
<proteinExistence type="predicted"/>
<dbReference type="PANTHER" id="PTHR21240">
    <property type="entry name" value="2-AMINO-3-CARBOXYLMUCONATE-6-SEMIALDEHYDE DECARBOXYLASE"/>
    <property type="match status" value="1"/>
</dbReference>
<dbReference type="Pfam" id="PF04909">
    <property type="entry name" value="Amidohydro_2"/>
    <property type="match status" value="1"/>
</dbReference>
<dbReference type="Proteomes" id="UP001589818">
    <property type="component" value="Unassembled WGS sequence"/>
</dbReference>
<protein>
    <submittedName>
        <fullName evidence="3">Amidohydrolase family protein</fullName>
    </submittedName>
</protein>
<accession>A0ABV6J7A5</accession>
<comment type="caution">
    <text evidence="3">The sequence shown here is derived from an EMBL/GenBank/DDBJ whole genome shotgun (WGS) entry which is preliminary data.</text>
</comment>
<dbReference type="CDD" id="cd01292">
    <property type="entry name" value="metallo-dependent_hydrolases"/>
    <property type="match status" value="1"/>
</dbReference>
<organism evidence="3 4">
    <name type="scientific">Paenibacillus mendelii</name>
    <dbReference type="NCBI Taxonomy" id="206163"/>
    <lineage>
        <taxon>Bacteria</taxon>
        <taxon>Bacillati</taxon>
        <taxon>Bacillota</taxon>
        <taxon>Bacilli</taxon>
        <taxon>Bacillales</taxon>
        <taxon>Paenibacillaceae</taxon>
        <taxon>Paenibacillus</taxon>
    </lineage>
</organism>
<keyword evidence="1" id="KW-0456">Lyase</keyword>
<dbReference type="PANTHER" id="PTHR21240:SF19">
    <property type="entry name" value="CATALYTIC_ HYDROLASE"/>
    <property type="match status" value="1"/>
</dbReference>
<evidence type="ECO:0000256" key="1">
    <source>
        <dbReference type="ARBA" id="ARBA00023239"/>
    </source>
</evidence>
<dbReference type="InterPro" id="IPR032466">
    <property type="entry name" value="Metal_Hydrolase"/>
</dbReference>
<evidence type="ECO:0000313" key="3">
    <source>
        <dbReference type="EMBL" id="MFC0390703.1"/>
    </source>
</evidence>
<dbReference type="EMBL" id="JBHLVF010000009">
    <property type="protein sequence ID" value="MFC0390703.1"/>
    <property type="molecule type" value="Genomic_DNA"/>
</dbReference>
<feature type="domain" description="Amidohydrolase-related" evidence="2">
    <location>
        <begin position="4"/>
        <end position="281"/>
    </location>
</feature>
<reference evidence="3 4" key="1">
    <citation type="submission" date="2024-09" db="EMBL/GenBank/DDBJ databases">
        <authorList>
            <person name="Sun Q."/>
            <person name="Mori K."/>
        </authorList>
    </citation>
    <scope>NUCLEOTIDE SEQUENCE [LARGE SCALE GENOMIC DNA]</scope>
    <source>
        <strain evidence="3 4">CCM 4839</strain>
    </source>
</reference>
<dbReference type="InterPro" id="IPR006680">
    <property type="entry name" value="Amidohydro-rel"/>
</dbReference>
<gene>
    <name evidence="3" type="ORF">ACFFJ8_04855</name>
</gene>
<dbReference type="SUPFAM" id="SSF51556">
    <property type="entry name" value="Metallo-dependent hydrolases"/>
    <property type="match status" value="1"/>
</dbReference>
<dbReference type="RefSeq" id="WP_204821034.1">
    <property type="nucleotide sequence ID" value="NZ_JANHOF010000009.1"/>
</dbReference>
<evidence type="ECO:0000313" key="4">
    <source>
        <dbReference type="Proteomes" id="UP001589818"/>
    </source>
</evidence>
<keyword evidence="4" id="KW-1185">Reference proteome</keyword>
<dbReference type="Gene3D" id="3.20.20.140">
    <property type="entry name" value="Metal-dependent hydrolases"/>
    <property type="match status" value="1"/>
</dbReference>
<dbReference type="InterPro" id="IPR032465">
    <property type="entry name" value="ACMSD"/>
</dbReference>